<reference evidence="1 2" key="1">
    <citation type="journal article" date="2021" name="Elife">
        <title>Chloroplast acquisition without the gene transfer in kleptoplastic sea slugs, Plakobranchus ocellatus.</title>
        <authorList>
            <person name="Maeda T."/>
            <person name="Takahashi S."/>
            <person name="Yoshida T."/>
            <person name="Shimamura S."/>
            <person name="Takaki Y."/>
            <person name="Nagai Y."/>
            <person name="Toyoda A."/>
            <person name="Suzuki Y."/>
            <person name="Arimoto A."/>
            <person name="Ishii H."/>
            <person name="Satoh N."/>
            <person name="Nishiyama T."/>
            <person name="Hasebe M."/>
            <person name="Maruyama T."/>
            <person name="Minagawa J."/>
            <person name="Obokata J."/>
            <person name="Shigenobu S."/>
        </authorList>
    </citation>
    <scope>NUCLEOTIDE SEQUENCE [LARGE SCALE GENOMIC DNA]</scope>
</reference>
<name>A0AAV4EYW1_9GAST</name>
<dbReference type="EMBL" id="BMAT01000417">
    <property type="protein sequence ID" value="GFR65895.1"/>
    <property type="molecule type" value="Genomic_DNA"/>
</dbReference>
<comment type="caution">
    <text evidence="1">The sequence shown here is derived from an EMBL/GenBank/DDBJ whole genome shotgun (WGS) entry which is preliminary data.</text>
</comment>
<dbReference type="PANTHER" id="PTHR47510:SF3">
    <property type="entry name" value="ENDO_EXONUCLEASE_PHOSPHATASE DOMAIN-CONTAINING PROTEIN"/>
    <property type="match status" value="1"/>
</dbReference>
<protein>
    <submittedName>
        <fullName evidence="1">Uncharacterized protein</fullName>
    </submittedName>
</protein>
<sequence>MVSLSPKYRPLVQREPPIKDTVMAWSKDTWDTLRDAFERTDWSVFNNTAQNVNEVAETVCSYIKFCVNNIVPKKTIKSFPNNKPWITKDRKHILNKKKEAFRNNKTDDLKRIQKEVKHAIRKGKKDYNTKIEGFFRDSNMKKVWQGMKLMSGCKAKGSSGVEGDVLYANEFNKFYARKVTGWGARSNGFNSMFLLSPKYLHLRFRDQSYAGREFYLARYPSLRSEVTQSCDR</sequence>
<dbReference type="PANTHER" id="PTHR47510">
    <property type="entry name" value="REVERSE TRANSCRIPTASE DOMAIN-CONTAINING PROTEIN"/>
    <property type="match status" value="1"/>
</dbReference>
<dbReference type="Proteomes" id="UP000762676">
    <property type="component" value="Unassembled WGS sequence"/>
</dbReference>
<evidence type="ECO:0000313" key="1">
    <source>
        <dbReference type="EMBL" id="GFR65895.1"/>
    </source>
</evidence>
<dbReference type="AlphaFoldDB" id="A0AAV4EYW1"/>
<evidence type="ECO:0000313" key="2">
    <source>
        <dbReference type="Proteomes" id="UP000762676"/>
    </source>
</evidence>
<proteinExistence type="predicted"/>
<organism evidence="1 2">
    <name type="scientific">Elysia marginata</name>
    <dbReference type="NCBI Taxonomy" id="1093978"/>
    <lineage>
        <taxon>Eukaryota</taxon>
        <taxon>Metazoa</taxon>
        <taxon>Spiralia</taxon>
        <taxon>Lophotrochozoa</taxon>
        <taxon>Mollusca</taxon>
        <taxon>Gastropoda</taxon>
        <taxon>Heterobranchia</taxon>
        <taxon>Euthyneura</taxon>
        <taxon>Panpulmonata</taxon>
        <taxon>Sacoglossa</taxon>
        <taxon>Placobranchoidea</taxon>
        <taxon>Plakobranchidae</taxon>
        <taxon>Elysia</taxon>
    </lineage>
</organism>
<gene>
    <name evidence="1" type="ORF">ElyMa_000214000</name>
</gene>
<keyword evidence="2" id="KW-1185">Reference proteome</keyword>
<accession>A0AAV4EYW1</accession>